<dbReference type="Pfam" id="PF00481">
    <property type="entry name" value="PP2C"/>
    <property type="match status" value="1"/>
</dbReference>
<name>A0A086TA81_HAPC1</name>
<keyword evidence="6" id="KW-0472">Membrane</keyword>
<keyword evidence="9" id="KW-1185">Reference proteome</keyword>
<dbReference type="Gene3D" id="3.60.40.10">
    <property type="entry name" value="PPM-type phosphatase domain"/>
    <property type="match status" value="1"/>
</dbReference>
<evidence type="ECO:0000256" key="4">
    <source>
        <dbReference type="RuleBase" id="RU003465"/>
    </source>
</evidence>
<evidence type="ECO:0000256" key="6">
    <source>
        <dbReference type="SAM" id="Phobius"/>
    </source>
</evidence>
<reference evidence="9" key="1">
    <citation type="journal article" date="2014" name="Genome Announc.">
        <title>Genome sequence and annotation of Acremonium chrysogenum, producer of the beta-lactam antibiotic cephalosporin C.</title>
        <authorList>
            <person name="Terfehr D."/>
            <person name="Dahlmann T.A."/>
            <person name="Specht T."/>
            <person name="Zadra I."/>
            <person name="Kuernsteiner H."/>
            <person name="Kueck U."/>
        </authorList>
    </citation>
    <scope>NUCLEOTIDE SEQUENCE [LARGE SCALE GENOMIC DNA]</scope>
    <source>
        <strain evidence="9">ATCC 11550 / CBS 779.69 / DSM 880 / IAM 14645 / JCM 23072 / IMI 49137</strain>
    </source>
</reference>
<feature type="domain" description="PPM-type phosphatase" evidence="7">
    <location>
        <begin position="108"/>
        <end position="472"/>
    </location>
</feature>
<proteinExistence type="inferred from homology"/>
<evidence type="ECO:0000256" key="3">
    <source>
        <dbReference type="ARBA" id="ARBA00022912"/>
    </source>
</evidence>
<dbReference type="Proteomes" id="UP000029964">
    <property type="component" value="Unassembled WGS sequence"/>
</dbReference>
<dbReference type="AlphaFoldDB" id="A0A086TA81"/>
<evidence type="ECO:0000256" key="2">
    <source>
        <dbReference type="ARBA" id="ARBA00022801"/>
    </source>
</evidence>
<comment type="caution">
    <text evidence="8">The sequence shown here is derived from an EMBL/GenBank/DDBJ whole genome shotgun (WGS) entry which is preliminary data.</text>
</comment>
<evidence type="ECO:0000259" key="7">
    <source>
        <dbReference type="PROSITE" id="PS51746"/>
    </source>
</evidence>
<keyword evidence="1" id="KW-0479">Metal-binding</keyword>
<evidence type="ECO:0000313" key="9">
    <source>
        <dbReference type="Proteomes" id="UP000029964"/>
    </source>
</evidence>
<keyword evidence="3 4" id="KW-0904">Protein phosphatase</keyword>
<dbReference type="InterPro" id="IPR036457">
    <property type="entry name" value="PPM-type-like_dom_sf"/>
</dbReference>
<dbReference type="InterPro" id="IPR015655">
    <property type="entry name" value="PP2C"/>
</dbReference>
<dbReference type="SUPFAM" id="SSF81606">
    <property type="entry name" value="PP2C-like"/>
    <property type="match status" value="1"/>
</dbReference>
<dbReference type="STRING" id="857340.A0A086TA81"/>
<feature type="transmembrane region" description="Helical" evidence="6">
    <location>
        <begin position="21"/>
        <end position="41"/>
    </location>
</feature>
<protein>
    <submittedName>
        <fullName evidence="8">Protein phosphatase 2C-like protein</fullName>
    </submittedName>
</protein>
<accession>A0A086TA81</accession>
<sequence>MNRAAMNSLHGPRSPKKSRRGISLLELALLGGTGYILYPYAFPPKSAEASTTTHGTSVPRVREAGPGQEDQIPVSSPVKVLNLIEANRKLREQVHTFSFEGPDGRNGRIDVVRVPSNNPVEDYWSVGVGGRPVDQGHGMVFAGVYDGHAGWATSTILRESLIPYVSTALAGLAPSSSSEAMDTAIKTAFRNLDDRIMENAMKTVKTHNPGSPDALSALAPAVAGSCALLAIYDPITSMLRTAVAGDSRAVLGSWAADASTFTAEALSVDQNGFNEDEVARLCEAHPGEKEAMLDPRTGRLFGMAITRAFGDHRWKYPRDFLKHLRKLFFDTGPRPGYKTPPYMTAEPEITTRKVSTNDFVILASDGLWDHMSNEDAVECVSLWLAARRAGKAEEVPKQRQEPAEVTVAREGFGSWRATPEHFAIEDLDNAAVCLAKNAFGGNRRELFRGIMTEVAPRSRYVRDDVTVQVIFFEDPYQEAVKRS</sequence>
<dbReference type="InterPro" id="IPR000222">
    <property type="entry name" value="PP2C_BS"/>
</dbReference>
<dbReference type="GO" id="GO:0004722">
    <property type="term" value="F:protein serine/threonine phosphatase activity"/>
    <property type="evidence" value="ECO:0007669"/>
    <property type="project" value="InterPro"/>
</dbReference>
<dbReference type="PROSITE" id="PS01032">
    <property type="entry name" value="PPM_1"/>
    <property type="match status" value="1"/>
</dbReference>
<dbReference type="OrthoDB" id="420076at2759"/>
<dbReference type="GO" id="GO:0046872">
    <property type="term" value="F:metal ion binding"/>
    <property type="evidence" value="ECO:0007669"/>
    <property type="project" value="UniProtKB-KW"/>
</dbReference>
<feature type="region of interest" description="Disordered" evidence="5">
    <location>
        <begin position="46"/>
        <end position="72"/>
    </location>
</feature>
<keyword evidence="6" id="KW-1133">Transmembrane helix</keyword>
<organism evidence="8 9">
    <name type="scientific">Hapsidospora chrysogenum (strain ATCC 11550 / CBS 779.69 / DSM 880 / IAM 14645 / JCM 23072 / IMI 49137)</name>
    <name type="common">Acremonium chrysogenum</name>
    <dbReference type="NCBI Taxonomy" id="857340"/>
    <lineage>
        <taxon>Eukaryota</taxon>
        <taxon>Fungi</taxon>
        <taxon>Dikarya</taxon>
        <taxon>Ascomycota</taxon>
        <taxon>Pezizomycotina</taxon>
        <taxon>Sordariomycetes</taxon>
        <taxon>Hypocreomycetidae</taxon>
        <taxon>Hypocreales</taxon>
        <taxon>Bionectriaceae</taxon>
        <taxon>Hapsidospora</taxon>
    </lineage>
</organism>
<dbReference type="HOGENOM" id="CLU_021928_1_1_1"/>
<keyword evidence="6" id="KW-0812">Transmembrane</keyword>
<comment type="similarity">
    <text evidence="4">Belongs to the PP2C family.</text>
</comment>
<evidence type="ECO:0000256" key="1">
    <source>
        <dbReference type="ARBA" id="ARBA00022723"/>
    </source>
</evidence>
<dbReference type="PROSITE" id="PS51746">
    <property type="entry name" value="PPM_2"/>
    <property type="match status" value="1"/>
</dbReference>
<keyword evidence="2 4" id="KW-0378">Hydrolase</keyword>
<dbReference type="CDD" id="cd00143">
    <property type="entry name" value="PP2Cc"/>
    <property type="match status" value="1"/>
</dbReference>
<dbReference type="PANTHER" id="PTHR47992">
    <property type="entry name" value="PROTEIN PHOSPHATASE"/>
    <property type="match status" value="1"/>
</dbReference>
<evidence type="ECO:0000313" key="8">
    <source>
        <dbReference type="EMBL" id="KFH46263.1"/>
    </source>
</evidence>
<evidence type="ECO:0000256" key="5">
    <source>
        <dbReference type="SAM" id="MobiDB-lite"/>
    </source>
</evidence>
<dbReference type="EMBL" id="JPKY01000021">
    <property type="protein sequence ID" value="KFH46263.1"/>
    <property type="molecule type" value="Genomic_DNA"/>
</dbReference>
<gene>
    <name evidence="8" type="ORF">ACRE_029470</name>
</gene>
<dbReference type="InterPro" id="IPR001932">
    <property type="entry name" value="PPM-type_phosphatase-like_dom"/>
</dbReference>
<dbReference type="SMART" id="SM00332">
    <property type="entry name" value="PP2Cc"/>
    <property type="match status" value="1"/>
</dbReference>